<dbReference type="Pfam" id="PF07106">
    <property type="entry name" value="WHD_TBPIP"/>
    <property type="match status" value="1"/>
</dbReference>
<evidence type="ECO:0000256" key="6">
    <source>
        <dbReference type="SAM" id="Coils"/>
    </source>
</evidence>
<dbReference type="GO" id="GO:0120230">
    <property type="term" value="F:recombinase activator activity"/>
    <property type="evidence" value="ECO:0007669"/>
    <property type="project" value="TreeGrafter"/>
</dbReference>
<evidence type="ECO:0000313" key="9">
    <source>
        <dbReference type="Proteomes" id="UP001143548"/>
    </source>
</evidence>
<organism evidence="8 9">
    <name type="scientific">Aspergillus brasiliensis</name>
    <dbReference type="NCBI Taxonomy" id="319629"/>
    <lineage>
        <taxon>Eukaryota</taxon>
        <taxon>Fungi</taxon>
        <taxon>Dikarya</taxon>
        <taxon>Ascomycota</taxon>
        <taxon>Pezizomycotina</taxon>
        <taxon>Eurotiomycetes</taxon>
        <taxon>Eurotiomycetidae</taxon>
        <taxon>Eurotiales</taxon>
        <taxon>Aspergillaceae</taxon>
        <taxon>Aspergillus</taxon>
        <taxon>Aspergillus subgen. Circumdati</taxon>
    </lineage>
</organism>
<reference evidence="8" key="1">
    <citation type="submission" date="2022-07" db="EMBL/GenBank/DDBJ databases">
        <title>Taxonomy of Aspergillus series Nigri: significant species reduction supported by multi-species coalescent approaches.</title>
        <authorList>
            <person name="Bian C."/>
            <person name="Kusuya Y."/>
            <person name="Sklenar F."/>
            <person name="D'hooge E."/>
            <person name="Yaguchi T."/>
            <person name="Takahashi H."/>
            <person name="Hubka V."/>
        </authorList>
    </citation>
    <scope>NUCLEOTIDE SEQUENCE</scope>
    <source>
        <strain evidence="8">CBS 733.88</strain>
    </source>
</reference>
<gene>
    <name evidence="8" type="ORF">AbraCBS73388_004068</name>
</gene>
<comment type="subcellular location">
    <subcellularLocation>
        <location evidence="1">Nucleus</location>
    </subcellularLocation>
</comment>
<dbReference type="AlphaFoldDB" id="A0A9W6DTW1"/>
<accession>A0A9W6DTW1</accession>
<keyword evidence="5" id="KW-0469">Meiosis</keyword>
<keyword evidence="4" id="KW-0539">Nucleus</keyword>
<dbReference type="Gene3D" id="1.10.10.10">
    <property type="entry name" value="Winged helix-like DNA-binding domain superfamily/Winged helix DNA-binding domain"/>
    <property type="match status" value="1"/>
</dbReference>
<dbReference type="GO" id="GO:0007129">
    <property type="term" value="P:homologous chromosome pairing at meiosis"/>
    <property type="evidence" value="ECO:0007669"/>
    <property type="project" value="TreeGrafter"/>
</dbReference>
<evidence type="ECO:0000259" key="7">
    <source>
        <dbReference type="Pfam" id="PF07106"/>
    </source>
</evidence>
<evidence type="ECO:0000256" key="3">
    <source>
        <dbReference type="ARBA" id="ARBA00023172"/>
    </source>
</evidence>
<dbReference type="GO" id="GO:0003690">
    <property type="term" value="F:double-stranded DNA binding"/>
    <property type="evidence" value="ECO:0007669"/>
    <property type="project" value="TreeGrafter"/>
</dbReference>
<dbReference type="EMBL" id="BROQ01000198">
    <property type="protein sequence ID" value="GKZ27291.1"/>
    <property type="molecule type" value="Genomic_DNA"/>
</dbReference>
<dbReference type="Proteomes" id="UP001143548">
    <property type="component" value="Unassembled WGS sequence"/>
</dbReference>
<comment type="caution">
    <text evidence="8">The sequence shown here is derived from an EMBL/GenBank/DDBJ whole genome shotgun (WGS) entry which is preliminary data.</text>
</comment>
<feature type="coiled-coil region" evidence="6">
    <location>
        <begin position="116"/>
        <end position="173"/>
    </location>
</feature>
<dbReference type="GO" id="GO:0120231">
    <property type="term" value="C:DNA recombinase auxiliary factor complex"/>
    <property type="evidence" value="ECO:0007669"/>
    <property type="project" value="TreeGrafter"/>
</dbReference>
<dbReference type="InterPro" id="IPR010776">
    <property type="entry name" value="Hop2_WH_dom"/>
</dbReference>
<proteinExistence type="inferred from homology"/>
<keyword evidence="3" id="KW-0233">DNA recombination</keyword>
<feature type="domain" description="Homologous-pairing protein 2 winged helix" evidence="7">
    <location>
        <begin position="61"/>
        <end position="102"/>
    </location>
</feature>
<dbReference type="InterPro" id="IPR036388">
    <property type="entry name" value="WH-like_DNA-bd_sf"/>
</dbReference>
<sequence>MAQRRGKNEKHLGAGAAAPDGPALVLDYLREFDLSFAILLALRSLAVALIRLVTIPMLTVATEVSTNLHNKITKAHAAKALRELHQNKQIEGRAAGKQIVYHALQETSNEVTPEMIAALDEQTEQLQKQVSGLEAAEKKTRAELAAICARPLLSELRRDVGQLEQEHEAIRVRLVQARGSNAGTVPVQVKVDAETDWKHWQNQANVRGQICRDLWRMCSEVVPDNMAREELWEDLGLEGPFLK</sequence>
<evidence type="ECO:0000256" key="1">
    <source>
        <dbReference type="ARBA" id="ARBA00004123"/>
    </source>
</evidence>
<dbReference type="GO" id="GO:0000709">
    <property type="term" value="P:meiotic joint molecule formation"/>
    <property type="evidence" value="ECO:0007669"/>
    <property type="project" value="TreeGrafter"/>
</dbReference>
<evidence type="ECO:0000313" key="8">
    <source>
        <dbReference type="EMBL" id="GKZ27291.1"/>
    </source>
</evidence>
<name>A0A9W6DTW1_9EURO</name>
<keyword evidence="6" id="KW-0175">Coiled coil</keyword>
<evidence type="ECO:0000256" key="2">
    <source>
        <dbReference type="ARBA" id="ARBA00007922"/>
    </source>
</evidence>
<dbReference type="GO" id="GO:0000794">
    <property type="term" value="C:condensed nuclear chromosome"/>
    <property type="evidence" value="ECO:0007669"/>
    <property type="project" value="TreeGrafter"/>
</dbReference>
<evidence type="ECO:0000256" key="4">
    <source>
        <dbReference type="ARBA" id="ARBA00023242"/>
    </source>
</evidence>
<comment type="similarity">
    <text evidence="2">Belongs to the HOP2 family.</text>
</comment>
<protein>
    <recommendedName>
        <fullName evidence="7">Homologous-pairing protein 2 winged helix domain-containing protein</fullName>
    </recommendedName>
</protein>
<dbReference type="PANTHER" id="PTHR15938">
    <property type="entry name" value="TBP-1 INTERACTING PROTEIN"/>
    <property type="match status" value="1"/>
</dbReference>
<evidence type="ECO:0000256" key="5">
    <source>
        <dbReference type="ARBA" id="ARBA00023254"/>
    </source>
</evidence>
<dbReference type="GO" id="GO:0010774">
    <property type="term" value="P:meiotic strand invasion involved in reciprocal meiotic recombination"/>
    <property type="evidence" value="ECO:0007669"/>
    <property type="project" value="TreeGrafter"/>
</dbReference>
<dbReference type="PANTHER" id="PTHR15938:SF0">
    <property type="entry name" value="HOMOLOGOUS-PAIRING PROTEIN 2 HOMOLOG"/>
    <property type="match status" value="1"/>
</dbReference>